<sequence length="43" mass="5101">MSVAYENENVEQSADTISDEKEQYHRDYRKQSPRFSFTKTTSP</sequence>
<evidence type="ECO:0000256" key="1">
    <source>
        <dbReference type="SAM" id="MobiDB-lite"/>
    </source>
</evidence>
<reference evidence="2 3" key="1">
    <citation type="submission" date="2018-06" db="EMBL/GenBank/DDBJ databases">
        <authorList>
            <consortium name="Pathogen Informatics"/>
            <person name="Doyle S."/>
        </authorList>
    </citation>
    <scope>NUCLEOTIDE SEQUENCE [LARGE SCALE GENOMIC DNA]</scope>
    <source>
        <strain evidence="2 3">NCTC10702</strain>
    </source>
</reference>
<keyword evidence="2" id="KW-0131">Cell cycle</keyword>
<protein>
    <submittedName>
        <fullName evidence="2">SpoIIIE family cell division protein</fullName>
    </submittedName>
</protein>
<evidence type="ECO:0000313" key="3">
    <source>
        <dbReference type="Proteomes" id="UP000254116"/>
    </source>
</evidence>
<accession>A0A380EKK7</accession>
<dbReference type="AlphaFoldDB" id="A0A380EKK7"/>
<dbReference type="Proteomes" id="UP000254116">
    <property type="component" value="Unassembled WGS sequence"/>
</dbReference>
<keyword evidence="2" id="KW-0132">Cell division</keyword>
<organism evidence="2 3">
    <name type="scientific">Staphylococcus aureus</name>
    <dbReference type="NCBI Taxonomy" id="1280"/>
    <lineage>
        <taxon>Bacteria</taxon>
        <taxon>Bacillati</taxon>
        <taxon>Bacillota</taxon>
        <taxon>Bacilli</taxon>
        <taxon>Bacillales</taxon>
        <taxon>Staphylococcaceae</taxon>
        <taxon>Staphylococcus</taxon>
    </lineage>
</organism>
<dbReference type="EMBL" id="UHBY01000003">
    <property type="protein sequence ID" value="SUL36384.1"/>
    <property type="molecule type" value="Genomic_DNA"/>
</dbReference>
<name>A0A380EKK7_STAAU</name>
<dbReference type="GO" id="GO:0051301">
    <property type="term" value="P:cell division"/>
    <property type="evidence" value="ECO:0007669"/>
    <property type="project" value="UniProtKB-KW"/>
</dbReference>
<proteinExistence type="predicted"/>
<evidence type="ECO:0000313" key="2">
    <source>
        <dbReference type="EMBL" id="SUL36384.1"/>
    </source>
</evidence>
<feature type="compositionally biased region" description="Basic and acidic residues" evidence="1">
    <location>
        <begin position="18"/>
        <end position="30"/>
    </location>
</feature>
<gene>
    <name evidence="2" type="ORF">NCTC10702_02738</name>
</gene>
<feature type="region of interest" description="Disordered" evidence="1">
    <location>
        <begin position="1"/>
        <end position="43"/>
    </location>
</feature>
<feature type="compositionally biased region" description="Polar residues" evidence="1">
    <location>
        <begin position="33"/>
        <end position="43"/>
    </location>
</feature>